<evidence type="ECO:0000256" key="5">
    <source>
        <dbReference type="ARBA" id="ARBA00022676"/>
    </source>
</evidence>
<reference evidence="13" key="2">
    <citation type="submission" date="2021-04" db="EMBL/GenBank/DDBJ databases">
        <title>Complete Genome and methylome analysis of Thiothrix fructosivorans ATCC 49748.</title>
        <authorList>
            <person name="Fomenkov A."/>
            <person name="Sun L."/>
            <person name="Vincze T."/>
            <person name="Grabovich M.Y."/>
            <person name="Roberts R.J."/>
        </authorList>
    </citation>
    <scope>NUCLEOTIDE SEQUENCE</scope>
    <source>
        <strain evidence="13">ATCC 49748</strain>
    </source>
</reference>
<evidence type="ECO:0000256" key="11">
    <source>
        <dbReference type="SAM" id="MobiDB-lite"/>
    </source>
</evidence>
<dbReference type="Gene3D" id="3.20.20.80">
    <property type="entry name" value="Glycosidases"/>
    <property type="match status" value="2"/>
</dbReference>
<comment type="catalytic activity">
    <reaction evidence="1 10">
        <text>Transfers a segment of a (1-&gt;4)-alpha-D-glucan to a new position in an acceptor, which may be glucose or a (1-&gt;4)-alpha-D-glucan.</text>
        <dbReference type="EC" id="2.4.1.25"/>
    </reaction>
</comment>
<organism evidence="13">
    <name type="scientific">Thiothrix fructosivorans</name>
    <dbReference type="NCBI Taxonomy" id="111770"/>
    <lineage>
        <taxon>Bacteria</taxon>
        <taxon>Pseudomonadati</taxon>
        <taxon>Pseudomonadota</taxon>
        <taxon>Gammaproteobacteria</taxon>
        <taxon>Thiotrichales</taxon>
        <taxon>Thiotrichaceae</taxon>
        <taxon>Thiothrix</taxon>
    </lineage>
</organism>
<evidence type="ECO:0000256" key="10">
    <source>
        <dbReference type="RuleBase" id="RU361207"/>
    </source>
</evidence>
<dbReference type="RefSeq" id="WP_207250197.1">
    <property type="nucleotide sequence ID" value="NZ_JAFMPM010000006.1"/>
</dbReference>
<dbReference type="Proteomes" id="UP000664466">
    <property type="component" value="Unassembled WGS sequence"/>
</dbReference>
<keyword evidence="7 10" id="KW-0119">Carbohydrate metabolism</keyword>
<dbReference type="PANTHER" id="PTHR32438">
    <property type="entry name" value="4-ALPHA-GLUCANOTRANSFERASE DPE1, CHLOROPLASTIC/AMYLOPLASTIC"/>
    <property type="match status" value="1"/>
</dbReference>
<gene>
    <name evidence="13" type="primary">malQ</name>
    <name evidence="13" type="ORF">J1836_006760</name>
    <name evidence="12" type="ORF">J1836_06065</name>
</gene>
<dbReference type="EC" id="2.4.1.25" evidence="3 10"/>
<dbReference type="EMBL" id="JAFMPM010000006">
    <property type="protein sequence ID" value="MBO0612495.1"/>
    <property type="molecule type" value="Genomic_DNA"/>
</dbReference>
<name>A0A8B0SQQ8_9GAMM</name>
<reference evidence="12 14" key="1">
    <citation type="submission" date="2021-03" db="EMBL/GenBank/DDBJ databases">
        <title>Draft genome and methylome analysis of Thiotrix fructosivoruns ATCC 49748.</title>
        <authorList>
            <person name="Fomenkov A."/>
            <person name="Grabovich M.Y."/>
            <person name="Roberts R.J."/>
        </authorList>
    </citation>
    <scope>NUCLEOTIDE SEQUENCE [LARGE SCALE GENOMIC DNA]</scope>
    <source>
        <strain evidence="12 14">ATCC 49748</strain>
    </source>
</reference>
<evidence type="ECO:0000256" key="8">
    <source>
        <dbReference type="ARBA" id="ARBA00031423"/>
    </source>
</evidence>
<dbReference type="InterPro" id="IPR017853">
    <property type="entry name" value="GH"/>
</dbReference>
<evidence type="ECO:0000256" key="4">
    <source>
        <dbReference type="ARBA" id="ARBA00020295"/>
    </source>
</evidence>
<feature type="compositionally biased region" description="Basic and acidic residues" evidence="11">
    <location>
        <begin position="454"/>
        <end position="471"/>
    </location>
</feature>
<evidence type="ECO:0000313" key="13">
    <source>
        <dbReference type="EMBL" id="QTX12027.1"/>
    </source>
</evidence>
<evidence type="ECO:0000256" key="3">
    <source>
        <dbReference type="ARBA" id="ARBA00012560"/>
    </source>
</evidence>
<dbReference type="InterPro" id="IPR003385">
    <property type="entry name" value="Glyco_hydro_77"/>
</dbReference>
<evidence type="ECO:0000256" key="2">
    <source>
        <dbReference type="ARBA" id="ARBA00005684"/>
    </source>
</evidence>
<evidence type="ECO:0000313" key="14">
    <source>
        <dbReference type="Proteomes" id="UP000664466"/>
    </source>
</evidence>
<dbReference type="AlphaFoldDB" id="A0A8B0SQQ8"/>
<proteinExistence type="inferred from homology"/>
<evidence type="ECO:0000256" key="6">
    <source>
        <dbReference type="ARBA" id="ARBA00022679"/>
    </source>
</evidence>
<evidence type="ECO:0000256" key="7">
    <source>
        <dbReference type="ARBA" id="ARBA00023277"/>
    </source>
</evidence>
<protein>
    <recommendedName>
        <fullName evidence="4 10">4-alpha-glucanotransferase</fullName>
        <ecNumber evidence="3 10">2.4.1.25</ecNumber>
    </recommendedName>
    <alternativeName>
        <fullName evidence="8 10">Amylomaltase</fullName>
    </alternativeName>
    <alternativeName>
        <fullName evidence="9 10">Disproportionating enzyme</fullName>
    </alternativeName>
</protein>
<feature type="region of interest" description="Disordered" evidence="11">
    <location>
        <begin position="454"/>
        <end position="477"/>
    </location>
</feature>
<keyword evidence="5 10" id="KW-0328">Glycosyltransferase</keyword>
<evidence type="ECO:0000256" key="9">
    <source>
        <dbReference type="ARBA" id="ARBA00031501"/>
    </source>
</evidence>
<dbReference type="SUPFAM" id="SSF51445">
    <property type="entry name" value="(Trans)glycosidases"/>
    <property type="match status" value="1"/>
</dbReference>
<accession>A0A8B0SQQ8</accession>
<evidence type="ECO:0000313" key="12">
    <source>
        <dbReference type="EMBL" id="MBO0612495.1"/>
    </source>
</evidence>
<keyword evidence="6 10" id="KW-0808">Transferase</keyword>
<comment type="similarity">
    <text evidence="2 10">Belongs to the disproportionating enzyme family.</text>
</comment>
<dbReference type="EMBL" id="CP072748">
    <property type="protein sequence ID" value="QTX12027.1"/>
    <property type="molecule type" value="Genomic_DNA"/>
</dbReference>
<keyword evidence="14" id="KW-1185">Reference proteome</keyword>
<dbReference type="GO" id="GO:0004134">
    <property type="term" value="F:4-alpha-glucanotransferase activity"/>
    <property type="evidence" value="ECO:0007669"/>
    <property type="project" value="UniProtKB-EC"/>
</dbReference>
<dbReference type="PANTHER" id="PTHR32438:SF5">
    <property type="entry name" value="4-ALPHA-GLUCANOTRANSFERASE DPE1, CHLOROPLASTIC_AMYLOPLASTIC"/>
    <property type="match status" value="1"/>
</dbReference>
<dbReference type="NCBIfam" id="TIGR00217">
    <property type="entry name" value="malQ"/>
    <property type="match status" value="1"/>
</dbReference>
<dbReference type="GO" id="GO:0005975">
    <property type="term" value="P:carbohydrate metabolic process"/>
    <property type="evidence" value="ECO:0007669"/>
    <property type="project" value="InterPro"/>
</dbReference>
<sequence length="477" mass="54136">MGIHNIGRAAGVLLHPTSLPSGKLDADAYRWVDWLAEAGFKVWQMLPLGVPLAGLSPYQCASAFAVNPNLFSLPPSPLAGEGLGMEGTAQQPCTFDAWYDNQKHWVEDYALFMVLKQQYQGQEWSEWSEPLRLRDPKTLFAARGEHAEALAAIIHEQYDCWLQWQALRTYATARGVALFGDMPIFVAYDSADVWAHPERFLLNENGAPTFVTGVPPDYFSETGQRWGNPHYDWAYMQTENFQWWQQRLAYHFEFFDLVRLDHFRGLEASWMIPSTEPTAINGYWQKVAGDAMLESLQASMGNIPLVAEDLGVITPEVTALRDKYGLPGMSVLQFGFDHFDDNPHKPHNVRENTVYYTGTHDNDTLQGWFTSLSEEAQQHVLWVLGIQDAAQVTDAMLDTIFDSRALLAIIPLQDLLHLGSAARMNIPGTVDNNWLWRFDWSDIPDTLASQLHEKLQGHQRNERELTSDTTRHTSRPV</sequence>
<dbReference type="Pfam" id="PF02446">
    <property type="entry name" value="Glyco_hydro_77"/>
    <property type="match status" value="2"/>
</dbReference>
<evidence type="ECO:0000256" key="1">
    <source>
        <dbReference type="ARBA" id="ARBA00000439"/>
    </source>
</evidence>